<dbReference type="GO" id="GO:0000976">
    <property type="term" value="F:transcription cis-regulatory region binding"/>
    <property type="evidence" value="ECO:0007669"/>
    <property type="project" value="TreeGrafter"/>
</dbReference>
<accession>A0A345YCA8</accession>
<dbReference type="EMBL" id="CP031357">
    <property type="protein sequence ID" value="AXK41560.1"/>
    <property type="molecule type" value="Genomic_DNA"/>
</dbReference>
<dbReference type="OrthoDB" id="5526106at2"/>
<evidence type="ECO:0000256" key="1">
    <source>
        <dbReference type="ARBA" id="ARBA00023015"/>
    </source>
</evidence>
<keyword evidence="3" id="KW-0804">Transcription</keyword>
<dbReference type="InterPro" id="IPR050109">
    <property type="entry name" value="HTH-type_TetR-like_transc_reg"/>
</dbReference>
<keyword evidence="2 4" id="KW-0238">DNA-binding</keyword>
<dbReference type="PANTHER" id="PTHR30055">
    <property type="entry name" value="HTH-TYPE TRANSCRIPTIONAL REGULATOR RUTR"/>
    <property type="match status" value="1"/>
</dbReference>
<organism evidence="7 8">
    <name type="scientific">Erythrobacter aureus</name>
    <dbReference type="NCBI Taxonomy" id="2182384"/>
    <lineage>
        <taxon>Bacteria</taxon>
        <taxon>Pseudomonadati</taxon>
        <taxon>Pseudomonadota</taxon>
        <taxon>Alphaproteobacteria</taxon>
        <taxon>Sphingomonadales</taxon>
        <taxon>Erythrobacteraceae</taxon>
        <taxon>Erythrobacter/Porphyrobacter group</taxon>
        <taxon>Erythrobacter</taxon>
    </lineage>
</organism>
<dbReference type="GO" id="GO:0003700">
    <property type="term" value="F:DNA-binding transcription factor activity"/>
    <property type="evidence" value="ECO:0007669"/>
    <property type="project" value="TreeGrafter"/>
</dbReference>
<evidence type="ECO:0000259" key="6">
    <source>
        <dbReference type="PROSITE" id="PS50977"/>
    </source>
</evidence>
<dbReference type="AlphaFoldDB" id="A0A345YCA8"/>
<reference evidence="8" key="1">
    <citation type="submission" date="2018-07" db="EMBL/GenBank/DDBJ databases">
        <title>Genome sequence of Erythrobacter strain YH-07, an antagonistic bacterium isolated from Yellow Sea.</title>
        <authorList>
            <person name="Tang T."/>
            <person name="Liu Q."/>
            <person name="Sun X."/>
        </authorList>
    </citation>
    <scope>NUCLEOTIDE SEQUENCE [LARGE SCALE GENOMIC DNA]</scope>
    <source>
        <strain evidence="8">YH-07</strain>
    </source>
</reference>
<feature type="DNA-binding region" description="H-T-H motif" evidence="4">
    <location>
        <begin position="65"/>
        <end position="84"/>
    </location>
</feature>
<evidence type="ECO:0000313" key="7">
    <source>
        <dbReference type="EMBL" id="AXK41560.1"/>
    </source>
</evidence>
<protein>
    <submittedName>
        <fullName evidence="7">TetR/AcrR family transcriptional regulator</fullName>
    </submittedName>
</protein>
<dbReference type="Pfam" id="PF00440">
    <property type="entry name" value="TetR_N"/>
    <property type="match status" value="1"/>
</dbReference>
<dbReference type="Gene3D" id="1.10.357.10">
    <property type="entry name" value="Tetracycline Repressor, domain 2"/>
    <property type="match status" value="1"/>
</dbReference>
<gene>
    <name evidence="7" type="ORF">DVR09_03755</name>
</gene>
<keyword evidence="1" id="KW-0805">Transcription regulation</keyword>
<dbReference type="Proteomes" id="UP000254508">
    <property type="component" value="Chromosome"/>
</dbReference>
<dbReference type="PANTHER" id="PTHR30055:SF234">
    <property type="entry name" value="HTH-TYPE TRANSCRIPTIONAL REGULATOR BETI"/>
    <property type="match status" value="1"/>
</dbReference>
<proteinExistence type="predicted"/>
<evidence type="ECO:0000256" key="4">
    <source>
        <dbReference type="PROSITE-ProRule" id="PRU00335"/>
    </source>
</evidence>
<dbReference type="InterPro" id="IPR009057">
    <property type="entry name" value="Homeodomain-like_sf"/>
</dbReference>
<dbReference type="SUPFAM" id="SSF46689">
    <property type="entry name" value="Homeodomain-like"/>
    <property type="match status" value="1"/>
</dbReference>
<dbReference type="KEGG" id="err:DVR09_03755"/>
<evidence type="ECO:0000256" key="2">
    <source>
        <dbReference type="ARBA" id="ARBA00023125"/>
    </source>
</evidence>
<evidence type="ECO:0000313" key="8">
    <source>
        <dbReference type="Proteomes" id="UP000254508"/>
    </source>
</evidence>
<name>A0A345YCA8_9SPHN</name>
<keyword evidence="8" id="KW-1185">Reference proteome</keyword>
<sequence>MKKTERLGGVGKGTAIPVVARGKYAKSSATGKKAPRRKRSAEEAREESIMAARSLLLEGGPGAVTVSNIGKRVGMSHGNIIHHFGSAAGLQASLMGKMVDDLAEALESAVEQFREDPDAPRTVVEQVFDAFDSGGAGQLAAWIVLARDFEHLEPIRDAVRSLVGAFAEKISGPHAEERVKGAVLTIAISAFGDAVIGPHLREMLDMEDDEMRRLTSNMLPLLITMPFHGGGAKPDEAA</sequence>
<feature type="region of interest" description="Disordered" evidence="5">
    <location>
        <begin position="24"/>
        <end position="44"/>
    </location>
</feature>
<dbReference type="RefSeq" id="WP_115415747.1">
    <property type="nucleotide sequence ID" value="NZ_CP031357.1"/>
</dbReference>
<dbReference type="PROSITE" id="PS50977">
    <property type="entry name" value="HTH_TETR_2"/>
    <property type="match status" value="1"/>
</dbReference>
<feature type="domain" description="HTH tetR-type" evidence="6">
    <location>
        <begin position="42"/>
        <end position="102"/>
    </location>
</feature>
<evidence type="ECO:0000256" key="3">
    <source>
        <dbReference type="ARBA" id="ARBA00023163"/>
    </source>
</evidence>
<dbReference type="InterPro" id="IPR001647">
    <property type="entry name" value="HTH_TetR"/>
</dbReference>
<evidence type="ECO:0000256" key="5">
    <source>
        <dbReference type="SAM" id="MobiDB-lite"/>
    </source>
</evidence>